<accession>A0A9Q8Z4D2</accession>
<protein>
    <submittedName>
        <fullName evidence="1">Uncharacterized protein</fullName>
    </submittedName>
</protein>
<dbReference type="EMBL" id="CP089275">
    <property type="protein sequence ID" value="USP75465.1"/>
    <property type="molecule type" value="Genomic_DNA"/>
</dbReference>
<dbReference type="AlphaFoldDB" id="A0A9Q8Z4D2"/>
<gene>
    <name evidence="1" type="ORF">yc1106_02739</name>
</gene>
<dbReference type="Proteomes" id="UP001056012">
    <property type="component" value="Chromosome 2"/>
</dbReference>
<dbReference type="VEuPathDB" id="FungiDB:yc1106_02739"/>
<keyword evidence="2" id="KW-1185">Reference proteome</keyword>
<reference evidence="1" key="1">
    <citation type="submission" date="2021-12" db="EMBL/GenBank/DDBJ databases">
        <title>Curvularia clavata genome.</title>
        <authorList>
            <person name="Cao Y."/>
        </authorList>
    </citation>
    <scope>NUCLEOTIDE SEQUENCE</scope>
    <source>
        <strain evidence="1">Yc1106</strain>
    </source>
</reference>
<evidence type="ECO:0000313" key="2">
    <source>
        <dbReference type="Proteomes" id="UP001056012"/>
    </source>
</evidence>
<name>A0A9Q8Z4D2_CURCL</name>
<dbReference type="OrthoDB" id="40579at2759"/>
<proteinExistence type="predicted"/>
<evidence type="ECO:0000313" key="1">
    <source>
        <dbReference type="EMBL" id="USP75465.1"/>
    </source>
</evidence>
<sequence length="222" mass="24486">MSYDCYSIVKADEQALMLSGYPVLTPLPTQTPYTANESQLCSEDCEQNQTFSEHAMSNSNLSSLGGLSPPTPEPMVFHEPVPVAHCIDYSSFPQPWCEEVSASIEYDFGSIITDIVSPDTWTMSNTAITIPSTSHIQWPQPDPIFQQPRIRMEQISYPDGIGTYSGSQSSSEGCFSSPIPDWRMFEPVGAELSTNASTSLLLNMSSGWEDGFVCEPSSYQMF</sequence>
<organism evidence="1 2">
    <name type="scientific">Curvularia clavata</name>
    <dbReference type="NCBI Taxonomy" id="95742"/>
    <lineage>
        <taxon>Eukaryota</taxon>
        <taxon>Fungi</taxon>
        <taxon>Dikarya</taxon>
        <taxon>Ascomycota</taxon>
        <taxon>Pezizomycotina</taxon>
        <taxon>Dothideomycetes</taxon>
        <taxon>Pleosporomycetidae</taxon>
        <taxon>Pleosporales</taxon>
        <taxon>Pleosporineae</taxon>
        <taxon>Pleosporaceae</taxon>
        <taxon>Curvularia</taxon>
    </lineage>
</organism>